<keyword evidence="3" id="KW-0677">Repeat</keyword>
<feature type="compositionally biased region" description="Low complexity" evidence="5">
    <location>
        <begin position="442"/>
        <end position="458"/>
    </location>
</feature>
<evidence type="ECO:0000256" key="4">
    <source>
        <dbReference type="ARBA" id="ARBA00023242"/>
    </source>
</evidence>
<accession>A0A0G4FZP8</accession>
<feature type="region of interest" description="Disordered" evidence="5">
    <location>
        <begin position="369"/>
        <end position="413"/>
    </location>
</feature>
<dbReference type="GO" id="GO:0032040">
    <property type="term" value="C:small-subunit processome"/>
    <property type="evidence" value="ECO:0007669"/>
    <property type="project" value="TreeGrafter"/>
</dbReference>
<comment type="subcellular location">
    <subcellularLocation>
        <location evidence="1">Nucleus</location>
        <location evidence="1">Nucleolus</location>
    </subcellularLocation>
</comment>
<keyword evidence="2" id="KW-0698">rRNA processing</keyword>
<evidence type="ECO:0000259" key="6">
    <source>
        <dbReference type="Pfam" id="PF08640"/>
    </source>
</evidence>
<feature type="domain" description="U3 small nucleolar RNA-associated protein 6 N-terminal" evidence="6">
    <location>
        <begin position="9"/>
        <end position="79"/>
    </location>
</feature>
<dbReference type="PANTHER" id="PTHR23271:SF1">
    <property type="entry name" value="U3 SMALL NUCLEOLAR RNA-ASSOCIATED PROTEIN 6 HOMOLOG"/>
    <property type="match status" value="1"/>
</dbReference>
<feature type="compositionally biased region" description="Low complexity" evidence="5">
    <location>
        <begin position="532"/>
        <end position="541"/>
    </location>
</feature>
<feature type="region of interest" description="Disordered" evidence="5">
    <location>
        <begin position="436"/>
        <end position="468"/>
    </location>
</feature>
<dbReference type="Pfam" id="PF08640">
    <property type="entry name" value="U3_assoc_6"/>
    <property type="match status" value="1"/>
</dbReference>
<dbReference type="Gene3D" id="1.25.40.10">
    <property type="entry name" value="Tetratricopeptide repeat domain"/>
    <property type="match status" value="1"/>
</dbReference>
<feature type="region of interest" description="Disordered" evidence="5">
    <location>
        <begin position="980"/>
        <end position="999"/>
    </location>
</feature>
<keyword evidence="4" id="KW-0539">Nucleus</keyword>
<dbReference type="InterPro" id="IPR011990">
    <property type="entry name" value="TPR-like_helical_dom_sf"/>
</dbReference>
<evidence type="ECO:0000256" key="1">
    <source>
        <dbReference type="ARBA" id="ARBA00004604"/>
    </source>
</evidence>
<proteinExistence type="predicted"/>
<dbReference type="EMBL" id="CDMZ01000755">
    <property type="protein sequence ID" value="CEM20866.1"/>
    <property type="molecule type" value="Genomic_DNA"/>
</dbReference>
<dbReference type="PANTHER" id="PTHR23271">
    <property type="entry name" value="HEPATOCELLULAR CARCINOMA-ASSOCIATED ANTIGEN 66"/>
    <property type="match status" value="1"/>
</dbReference>
<evidence type="ECO:0000256" key="3">
    <source>
        <dbReference type="ARBA" id="ARBA00022737"/>
    </source>
</evidence>
<reference evidence="7" key="1">
    <citation type="submission" date="2014-11" db="EMBL/GenBank/DDBJ databases">
        <authorList>
            <person name="Otto D Thomas"/>
            <person name="Naeem Raeece"/>
        </authorList>
    </citation>
    <scope>NUCLEOTIDE SEQUENCE</scope>
</reference>
<dbReference type="GO" id="GO:0000462">
    <property type="term" value="P:maturation of SSU-rRNA from tricistronic rRNA transcript (SSU-rRNA, 5.8S rRNA, LSU-rRNA)"/>
    <property type="evidence" value="ECO:0007669"/>
    <property type="project" value="InterPro"/>
</dbReference>
<evidence type="ECO:0000256" key="2">
    <source>
        <dbReference type="ARBA" id="ARBA00022552"/>
    </source>
</evidence>
<feature type="region of interest" description="Disordered" evidence="5">
    <location>
        <begin position="1014"/>
        <end position="1080"/>
    </location>
</feature>
<protein>
    <recommendedName>
        <fullName evidence="6">U3 small nucleolar RNA-associated protein 6 N-terminal domain-containing protein</fullName>
    </recommendedName>
</protein>
<feature type="compositionally biased region" description="Basic and acidic residues" evidence="5">
    <location>
        <begin position="510"/>
        <end position="525"/>
    </location>
</feature>
<sequence length="1099" mass="117857">MADIVQKRMEGMVPALTEMQKKKYFGLDEIKRIVRKRYDFEYRLARKDTLKSDVVEYIKYEIALEEEKKKKKKKKEKKTGKPPLSDVAGVMHIHGLFKRLTSKFKADVSTWHSWLDFCLRSGSTGKLQEVVSSALQWHPRDPPLYLLAAERELHLGHLQTARALILRGIRMGSGQGAGRPASGRTSVLWLEFLKLEFSIVFRLALTRKELFVRFRDSTVSPHVRGLQSLAGAVRGAVDGALESSRKGGEGGGFSSWREKASLRGASEGVQSGGGMVEEKDLMLGGLQVLLWRDGVLELADPAWCALPSPSSSDLDAEMGEEGSAQGRVEDVVRSCLRARSLAAWLGLIRLLVSVFLHWDVMGRDPRLVDKGEEEKEEDVGSGGGVDLFVLDSSGQDEGEEDEGDDGSFLSAKKDDLRGVPNLSGLFSLEETDEKELWGEARSSSSSSASPSSLSHSTSTRPGPTLFPSLFGRKANESRLLSLLRPSRTAWEKGEVVEMLRAASLCPHEASSSEKRKAAAKNKTDGEGESLPFSSSRSSSFSETALKDDPFAGSAILTEQRRVFSECAPLSVWVSALASVLREAEEEGEEASGQKEGESRGAASGLLGLKESGTKREAVCWEALLRCVAVLSSASLGSAEGEGQGGERENPVTGPLRASLRSAAAALLERRLKTLRERGAALNSQVSKPVPSSSLLSLQGPGAGAFSLRLLHLEWSQGLLEDAEGPSSTAVLQGRREGKGAVLGQRLAEIIRGSRGSECDSSEATRFIALAWASALGAPASSVTSQSSGPSGEITSALEALVLLLPLLKADGPSDVRRGSDFVVAKSLGRGGRAGALPESLSFFLHHALSRDFAPRALSRQRWSARVALLEGALHSSVGWAEAVATEVEKSAVGSVEQMAAPEFADALLQCWVLFEMLASLVSPEHLKRVEGLGAEAKAKCAMRVWSGYATFVRRAESLRVSLDVPAALSLRLLEMQEKMPVSANGRAGTETTRRGSGGGAEAVVLPQLAKAQVNGAVGKGGRRTGDSSSSSSESEDEEKKSGGAQRKARRAFGMGDVHDRSKKRAVGGGGSLSLVPSSPWPWGSLVEFRRRAHAALQSL</sequence>
<dbReference type="VEuPathDB" id="CryptoDB:Cvel_19487"/>
<gene>
    <name evidence="7" type="ORF">Cvel_19487</name>
</gene>
<organism evidence="7">
    <name type="scientific">Chromera velia CCMP2878</name>
    <dbReference type="NCBI Taxonomy" id="1169474"/>
    <lineage>
        <taxon>Eukaryota</taxon>
        <taxon>Sar</taxon>
        <taxon>Alveolata</taxon>
        <taxon>Colpodellida</taxon>
        <taxon>Chromeraceae</taxon>
        <taxon>Chromera</taxon>
    </lineage>
</organism>
<dbReference type="InterPro" id="IPR055347">
    <property type="entry name" value="UTP6_N"/>
</dbReference>
<dbReference type="GO" id="GO:0034388">
    <property type="term" value="C:Pwp2p-containing subcomplex of 90S preribosome"/>
    <property type="evidence" value="ECO:0007669"/>
    <property type="project" value="TreeGrafter"/>
</dbReference>
<dbReference type="GO" id="GO:0030515">
    <property type="term" value="F:snoRNA binding"/>
    <property type="evidence" value="ECO:0007669"/>
    <property type="project" value="InterPro"/>
</dbReference>
<evidence type="ECO:0000256" key="5">
    <source>
        <dbReference type="SAM" id="MobiDB-lite"/>
    </source>
</evidence>
<dbReference type="AlphaFoldDB" id="A0A0G4FZP8"/>
<name>A0A0G4FZP8_9ALVE</name>
<evidence type="ECO:0000313" key="7">
    <source>
        <dbReference type="EMBL" id="CEM20866.1"/>
    </source>
</evidence>
<dbReference type="InterPro" id="IPR013949">
    <property type="entry name" value="Utp6"/>
</dbReference>
<feature type="region of interest" description="Disordered" evidence="5">
    <location>
        <begin position="584"/>
        <end position="604"/>
    </location>
</feature>
<feature type="region of interest" description="Disordered" evidence="5">
    <location>
        <begin position="506"/>
        <end position="543"/>
    </location>
</feature>
<feature type="compositionally biased region" description="Acidic residues" evidence="5">
    <location>
        <begin position="394"/>
        <end position="405"/>
    </location>
</feature>